<evidence type="ECO:0000313" key="1">
    <source>
        <dbReference type="EMBL" id="QHT03624.1"/>
    </source>
</evidence>
<sequence>MAVTLRAVLANPGRHLPRARRANFHSLEVVEWSSSKWTIDHTLLLIRVCHKFKVEDLFYEASFNDRDPDDWAEQPSPTEWSPFLYDLREIQIRIGIHEIPMDMSIMFSRSRVRKLVFHLCHTYSYYTNRLNKHIVPFKQLERTRVLDENYSLLSFSVWLHGGRSAPLNSAHS</sequence>
<dbReference type="EMBL" id="MN739414">
    <property type="protein sequence ID" value="QHT03624.1"/>
    <property type="molecule type" value="Genomic_DNA"/>
</dbReference>
<protein>
    <submittedName>
        <fullName evidence="1">Uncharacterized protein</fullName>
    </submittedName>
</protein>
<reference evidence="1" key="1">
    <citation type="journal article" date="2020" name="Nature">
        <title>Giant virus diversity and host interactions through global metagenomics.</title>
        <authorList>
            <person name="Schulz F."/>
            <person name="Roux S."/>
            <person name="Paez-Espino D."/>
            <person name="Jungbluth S."/>
            <person name="Walsh D.A."/>
            <person name="Denef V.J."/>
            <person name="McMahon K.D."/>
            <person name="Konstantinidis K.T."/>
            <person name="Eloe-Fadrosh E.A."/>
            <person name="Kyrpides N.C."/>
            <person name="Woyke T."/>
        </authorList>
    </citation>
    <scope>NUCLEOTIDE SEQUENCE</scope>
    <source>
        <strain evidence="1">GVMAG-M-3300021079-18</strain>
    </source>
</reference>
<organism evidence="1">
    <name type="scientific">viral metagenome</name>
    <dbReference type="NCBI Taxonomy" id="1070528"/>
    <lineage>
        <taxon>unclassified sequences</taxon>
        <taxon>metagenomes</taxon>
        <taxon>organismal metagenomes</taxon>
    </lineage>
</organism>
<proteinExistence type="predicted"/>
<dbReference type="AlphaFoldDB" id="A0A6C0CIY5"/>
<accession>A0A6C0CIY5</accession>
<name>A0A6C0CIY5_9ZZZZ</name>